<dbReference type="RefSeq" id="XP_004830665.1">
    <property type="nucleotide sequence ID" value="XM_004830608.1"/>
</dbReference>
<evidence type="ECO:0000256" key="1">
    <source>
        <dbReference type="SAM" id="Phobius"/>
    </source>
</evidence>
<keyword evidence="1" id="KW-0812">Transmembrane</keyword>
<feature type="transmembrane region" description="Helical" evidence="1">
    <location>
        <begin position="1131"/>
        <end position="1154"/>
    </location>
</feature>
<keyword evidence="1" id="KW-1133">Transmembrane helix</keyword>
<keyword evidence="1" id="KW-0472">Membrane</keyword>
<dbReference type="EMBL" id="CP001670">
    <property type="protein sequence ID" value="AFZ80999.1"/>
    <property type="molecule type" value="Genomic_DNA"/>
</dbReference>
<dbReference type="eggNOG" id="ENOG502TN0G">
    <property type="taxonomic scope" value="Eukaryota"/>
</dbReference>
<organism evidence="2 3">
    <name type="scientific">Theileria equi strain WA</name>
    <dbReference type="NCBI Taxonomy" id="1537102"/>
    <lineage>
        <taxon>Eukaryota</taxon>
        <taxon>Sar</taxon>
        <taxon>Alveolata</taxon>
        <taxon>Apicomplexa</taxon>
        <taxon>Aconoidasida</taxon>
        <taxon>Piroplasmida</taxon>
        <taxon>Theileriidae</taxon>
        <taxon>Theileria</taxon>
    </lineage>
</organism>
<name>L0B1K6_THEEQ</name>
<accession>L0B1K6</accession>
<dbReference type="STRING" id="1537102.L0B1K6"/>
<dbReference type="KEGG" id="beq:BEWA_004070"/>
<keyword evidence="3" id="KW-1185">Reference proteome</keyword>
<reference evidence="2 3" key="1">
    <citation type="journal article" date="2012" name="BMC Genomics">
        <title>Comparative genomic analysis and phylogenetic position of Theileria equi.</title>
        <authorList>
            <person name="Kappmeyer L.S."/>
            <person name="Thiagarajan M."/>
            <person name="Herndon D.R."/>
            <person name="Ramsay J.D."/>
            <person name="Caler E."/>
            <person name="Djikeng A."/>
            <person name="Gillespie J.J."/>
            <person name="Lau A.O."/>
            <person name="Roalson E.H."/>
            <person name="Silva J.C."/>
            <person name="Silva M.G."/>
            <person name="Suarez C.E."/>
            <person name="Ueti M.W."/>
            <person name="Nene V.M."/>
            <person name="Mealey R.H."/>
            <person name="Knowles D.P."/>
            <person name="Brayton K.A."/>
        </authorList>
    </citation>
    <scope>NUCLEOTIDE SEQUENCE [LARGE SCALE GENOMIC DNA]</scope>
    <source>
        <strain evidence="2 3">WA</strain>
    </source>
</reference>
<dbReference type="Proteomes" id="UP000031512">
    <property type="component" value="Chromosome 3"/>
</dbReference>
<sequence>MSGKVLTLDFSKKPEKDGGMENYIEGGTAFTITRYDIKSPKGFFKLVYTTSETPFQLTSSLFNGQEIKKTVGAQVDPIENVTEVESYFWNGNDNTPMLLGITRNGINYGKQKYYSYMYDDKERKSYWSPAGTEYKELVRLLDENNCQINQAVPFEITDPTNYYATYNSYCINNSRNITGPITPLPLVDNKYSVKEYTVHNKDPVDPFNSGTKVSRVTFNGQDTTGINLNKNDAVSGIRVYSCPGSGDGGDIPLMLEFIKKDPGEESRWYYSQVPGGTQWAPAGKTKSQKFYASGKPTEKLTTELDDVRCLRNDEVTLDISFENSEEHQNRRYCCEKHNDEIYKKVTVDKKEVTGKTSIPYYKHSLTANTKLAAIKYYPHGNKDIRKYIVPYELKFPILGSPSVYVFYCRNNPVLIYVDSGTNVATGWYKKSTSSKDQWEKLQSELPNQTPDNFKNCDDKFNKLVEILKPFGCSYSPCADKSSQAQVKVQADPGVTIQLSQNQKAKSGNPLTHKYTDITNQKDITVTRTSYPVKGTTQDFLKFIHTPNGLSFKLNEIRDDNDEAITEIKHISDKIGLVGAYYWKYETSKNPLLIEVEDGGKYSYYTKIKDKWDNYDKIKDSRNGPTQAELESLNCEINDVIQIDVTQTSDYCHNDKDSQSPHKYKRKIRVLKASNNLGSYVAYAHIPNIDAGIYAFNISGFTKGGIEKVNFDRNLKLPVTDASRVVVYFCKKEVNTNNTPNNPLLIYVPQANGKKLFQKPSRDSDNNWEPVSGSNLTDDSQILEIINFLDCIESDCKPSSVVIDIYQRKEPKEATTYESSPSTIEVKPISNPQVQGFAECVHTVSGRNSYFSVKEFQYNGEETKIFLTPTKYVTSVSAYYWTHLEAPVKQNSERGRPLLVKVATQEPTGGMVNERYYENTGDPNNTKWQEWNPGSLEDLKSKLRRLNCILNNAVIIDVSQKTPNGPKVYGACKDKTFDGHHHDCNKMKATKEDHTSGISLGSYECYTHALAKPQGNEKFHITEFLSDGNTININGIGTPIRSVLDVSEVKVYLCPLDLPNKPLLLYYKTGGEHRWYKNPSGGTPDKWLSAEDILNTSTDPGSHEKIRGVLDSLQSKCRPTENPQPIAAEAGFIGTIAGYFFAGSAGSGLTGLLGYKGYKFYQSFKGDPWVRQI</sequence>
<dbReference type="GeneID" id="15805869"/>
<proteinExistence type="predicted"/>
<evidence type="ECO:0000313" key="2">
    <source>
        <dbReference type="EMBL" id="AFZ80999.1"/>
    </source>
</evidence>
<evidence type="ECO:0000313" key="3">
    <source>
        <dbReference type="Proteomes" id="UP000031512"/>
    </source>
</evidence>
<protein>
    <submittedName>
        <fullName evidence="2">Uncharacterized protein</fullName>
    </submittedName>
</protein>
<dbReference type="VEuPathDB" id="PiroplasmaDB:BEWA_004070"/>
<gene>
    <name evidence="2" type="ORF">BEWA_004070</name>
</gene>
<dbReference type="AlphaFoldDB" id="L0B1K6"/>